<keyword evidence="4 5" id="KW-0472">Membrane</keyword>
<feature type="transmembrane region" description="Helical" evidence="5">
    <location>
        <begin position="107"/>
        <end position="125"/>
    </location>
</feature>
<dbReference type="GO" id="GO:0016020">
    <property type="term" value="C:membrane"/>
    <property type="evidence" value="ECO:0007669"/>
    <property type="project" value="UniProtKB-SubCell"/>
</dbReference>
<dbReference type="Proteomes" id="UP000656042">
    <property type="component" value="Unassembled WGS sequence"/>
</dbReference>
<comment type="subcellular location">
    <subcellularLocation>
        <location evidence="1">Membrane</location>
        <topology evidence="1">Multi-pass membrane protein</topology>
    </subcellularLocation>
</comment>
<dbReference type="Pfam" id="PF14378">
    <property type="entry name" value="PAP2_3"/>
    <property type="match status" value="1"/>
</dbReference>
<evidence type="ECO:0000256" key="3">
    <source>
        <dbReference type="ARBA" id="ARBA00022989"/>
    </source>
</evidence>
<name>A0A8J3BX07_9ACTN</name>
<evidence type="ECO:0000256" key="2">
    <source>
        <dbReference type="ARBA" id="ARBA00022692"/>
    </source>
</evidence>
<dbReference type="RefSeq" id="WP_229715477.1">
    <property type="nucleotide sequence ID" value="NZ_BMMX01000001.1"/>
</dbReference>
<feature type="domain" description="Inositolphosphotransferase Aur1/Ipt1" evidence="6">
    <location>
        <begin position="45"/>
        <end position="223"/>
    </location>
</feature>
<evidence type="ECO:0000256" key="1">
    <source>
        <dbReference type="ARBA" id="ARBA00004141"/>
    </source>
</evidence>
<evidence type="ECO:0000259" key="6">
    <source>
        <dbReference type="Pfam" id="PF14378"/>
    </source>
</evidence>
<comment type="caution">
    <text evidence="7">The sequence shown here is derived from an EMBL/GenBank/DDBJ whole genome shotgun (WGS) entry which is preliminary data.</text>
</comment>
<gene>
    <name evidence="7" type="ORF">GCM10012284_08590</name>
</gene>
<dbReference type="InterPro" id="IPR052185">
    <property type="entry name" value="IPC_Synthase-Related"/>
</dbReference>
<evidence type="ECO:0000256" key="4">
    <source>
        <dbReference type="ARBA" id="ARBA00023136"/>
    </source>
</evidence>
<dbReference type="EMBL" id="BMMX01000001">
    <property type="protein sequence ID" value="GGK76911.1"/>
    <property type="molecule type" value="Genomic_DNA"/>
</dbReference>
<dbReference type="PANTHER" id="PTHR31310">
    <property type="match status" value="1"/>
</dbReference>
<keyword evidence="3 5" id="KW-1133">Transmembrane helix</keyword>
<sequence length="266" mass="28476">MPAPGPWRRAARELALVAALFVAYKLGRMAVAGHADVALGNGVSVWHLERLLHLPAETLLQRPLLAHHWLAHLANGYYAYVHFPATVAGLLWLYLRHPRHYVWIRRVLAWLTAAAMAAHALLPLAPPRLTPATGMVDVAGRFGPSVYGPPDTDVLANQYAAMPSLHVGWAIVVAVAVATVARGPLRWICLAHPVLTLVVVVGTGNHYWLDAAVAAAMLAVVLAAVPRPGRVVRPGRALRAAGGEEVPVVPGQVRRIDIGARGASTR</sequence>
<feature type="transmembrane region" description="Helical" evidence="5">
    <location>
        <begin position="77"/>
        <end position="95"/>
    </location>
</feature>
<organism evidence="7 8">
    <name type="scientific">Mangrovihabitans endophyticus</name>
    <dbReference type="NCBI Taxonomy" id="1751298"/>
    <lineage>
        <taxon>Bacteria</taxon>
        <taxon>Bacillati</taxon>
        <taxon>Actinomycetota</taxon>
        <taxon>Actinomycetes</taxon>
        <taxon>Micromonosporales</taxon>
        <taxon>Micromonosporaceae</taxon>
        <taxon>Mangrovihabitans</taxon>
    </lineage>
</organism>
<feature type="transmembrane region" description="Helical" evidence="5">
    <location>
        <begin position="159"/>
        <end position="178"/>
    </location>
</feature>
<proteinExistence type="predicted"/>
<protein>
    <recommendedName>
        <fullName evidence="6">Inositolphosphotransferase Aur1/Ipt1 domain-containing protein</fullName>
    </recommendedName>
</protein>
<accession>A0A8J3BX07</accession>
<dbReference type="InterPro" id="IPR026841">
    <property type="entry name" value="Aur1/Ipt1"/>
</dbReference>
<reference evidence="7" key="2">
    <citation type="submission" date="2020-09" db="EMBL/GenBank/DDBJ databases">
        <authorList>
            <person name="Sun Q."/>
            <person name="Zhou Y."/>
        </authorList>
    </citation>
    <scope>NUCLEOTIDE SEQUENCE</scope>
    <source>
        <strain evidence="7">CGMCC 4.7299</strain>
    </source>
</reference>
<reference evidence="7" key="1">
    <citation type="journal article" date="2014" name="Int. J. Syst. Evol. Microbiol.">
        <title>Complete genome sequence of Corynebacterium casei LMG S-19264T (=DSM 44701T), isolated from a smear-ripened cheese.</title>
        <authorList>
            <consortium name="US DOE Joint Genome Institute (JGI-PGF)"/>
            <person name="Walter F."/>
            <person name="Albersmeier A."/>
            <person name="Kalinowski J."/>
            <person name="Ruckert C."/>
        </authorList>
    </citation>
    <scope>NUCLEOTIDE SEQUENCE</scope>
    <source>
        <strain evidence="7">CGMCC 4.7299</strain>
    </source>
</reference>
<dbReference type="PANTHER" id="PTHR31310:SF7">
    <property type="entry name" value="PA-PHOSPHATASE RELATED-FAMILY PROTEIN DDB_G0268928"/>
    <property type="match status" value="1"/>
</dbReference>
<evidence type="ECO:0000256" key="5">
    <source>
        <dbReference type="SAM" id="Phobius"/>
    </source>
</evidence>
<evidence type="ECO:0000313" key="8">
    <source>
        <dbReference type="Proteomes" id="UP000656042"/>
    </source>
</evidence>
<evidence type="ECO:0000313" key="7">
    <source>
        <dbReference type="EMBL" id="GGK76911.1"/>
    </source>
</evidence>
<dbReference type="AlphaFoldDB" id="A0A8J3BX07"/>
<feature type="transmembrane region" description="Helical" evidence="5">
    <location>
        <begin position="185"/>
        <end position="201"/>
    </location>
</feature>
<keyword evidence="8" id="KW-1185">Reference proteome</keyword>
<keyword evidence="2 5" id="KW-0812">Transmembrane</keyword>